<feature type="domain" description="Ig-like" evidence="8">
    <location>
        <begin position="17"/>
        <end position="129"/>
    </location>
</feature>
<dbReference type="InterPro" id="IPR013106">
    <property type="entry name" value="Ig_V-set"/>
</dbReference>
<dbReference type="InterPro" id="IPR013783">
    <property type="entry name" value="Ig-like_fold"/>
</dbReference>
<evidence type="ECO:0000256" key="5">
    <source>
        <dbReference type="ARBA" id="ARBA00023136"/>
    </source>
</evidence>
<accession>A0A667ZIB0</accession>
<dbReference type="GeneTree" id="ENSGT00950000182968"/>
<dbReference type="PROSITE" id="PS50835">
    <property type="entry name" value="IG_LIKE"/>
    <property type="match status" value="2"/>
</dbReference>
<evidence type="ECO:0000256" key="1">
    <source>
        <dbReference type="ARBA" id="ARBA00004236"/>
    </source>
</evidence>
<name>A0A667ZIB0_9TELE</name>
<dbReference type="InterPro" id="IPR052051">
    <property type="entry name" value="TCR_complex_component"/>
</dbReference>
<dbReference type="SMART" id="SM00406">
    <property type="entry name" value="IGv"/>
    <property type="match status" value="2"/>
</dbReference>
<dbReference type="GO" id="GO:0002376">
    <property type="term" value="P:immune system process"/>
    <property type="evidence" value="ECO:0007669"/>
    <property type="project" value="UniProtKB-KW"/>
</dbReference>
<dbReference type="Gene3D" id="2.60.40.10">
    <property type="entry name" value="Immunoglobulins"/>
    <property type="match status" value="2"/>
</dbReference>
<protein>
    <recommendedName>
        <fullName evidence="8">Ig-like domain-containing protein</fullName>
    </recommendedName>
</protein>
<keyword evidence="4" id="KW-0391">Immunity</keyword>
<evidence type="ECO:0000313" key="10">
    <source>
        <dbReference type="Proteomes" id="UP000472263"/>
    </source>
</evidence>
<reference evidence="9" key="2">
    <citation type="submission" date="2025-08" db="UniProtKB">
        <authorList>
            <consortium name="Ensembl"/>
        </authorList>
    </citation>
    <scope>IDENTIFICATION</scope>
</reference>
<reference evidence="9" key="3">
    <citation type="submission" date="2025-09" db="UniProtKB">
        <authorList>
            <consortium name="Ensembl"/>
        </authorList>
    </citation>
    <scope>IDENTIFICATION</scope>
</reference>
<dbReference type="Ensembl" id="ENSMMDT00005036337.1">
    <property type="protein sequence ID" value="ENSMMDP00005035559.1"/>
    <property type="gene ID" value="ENSMMDG00005016694.1"/>
</dbReference>
<comment type="subcellular location">
    <subcellularLocation>
        <location evidence="1">Cell membrane</location>
    </subcellularLocation>
</comment>
<keyword evidence="3" id="KW-0732">Signal</keyword>
<evidence type="ECO:0000256" key="4">
    <source>
        <dbReference type="ARBA" id="ARBA00022859"/>
    </source>
</evidence>
<dbReference type="SUPFAM" id="SSF48726">
    <property type="entry name" value="Immunoglobulin"/>
    <property type="match status" value="2"/>
</dbReference>
<keyword evidence="2" id="KW-1003">Cell membrane</keyword>
<sequence length="395" mass="44621">MLALSIFLSAHLKALKPSLSIRQDSDLASANVGESMTFQCFYEVGVGAFLYWYKQTLGQKPQLISTLYMFDKNGSFHDEFKNDSRFKLETENNGNHLTISDLRLSDSATYFCVRGHSNNFEFGDGVTLSVKGSGLNIQAVVHQSESQTIQPGDSVTLNCTMHTGTCDGEHSVYWFRSSGHPQPRAIYIHGVTDDQCERKPTTHTQTCDYNLPMKSLDLSDAGTYYCAVLSCGEILFGNGTKKDTECKSHFIYSLYLMVCFQCAWYLIKKTIDSSDFSPTRPRNTKFSCLSSKYADNLHYAALSENKVSRSRRQRDNTDTNCTLIRLCFSEPGYFLLVHLCKSNVVIVLSKRFDLCNDCKALPCNKCQKVFLKRLVLSKVQLFPLSPHFTMPIAYK</sequence>
<proteinExistence type="predicted"/>
<evidence type="ECO:0000259" key="8">
    <source>
        <dbReference type="PROSITE" id="PS50835"/>
    </source>
</evidence>
<evidence type="ECO:0000256" key="7">
    <source>
        <dbReference type="ARBA" id="ARBA00023180"/>
    </source>
</evidence>
<keyword evidence="5" id="KW-0472">Membrane</keyword>
<dbReference type="SMART" id="SM00409">
    <property type="entry name" value="IG"/>
    <property type="match status" value="2"/>
</dbReference>
<dbReference type="PANTHER" id="PTHR19433:SF127">
    <property type="entry name" value="NITR9"/>
    <property type="match status" value="1"/>
</dbReference>
<dbReference type="InterPro" id="IPR007110">
    <property type="entry name" value="Ig-like_dom"/>
</dbReference>
<keyword evidence="7" id="KW-0325">Glycoprotein</keyword>
<feature type="domain" description="Ig-like" evidence="8">
    <location>
        <begin position="138"/>
        <end position="228"/>
    </location>
</feature>
<dbReference type="Proteomes" id="UP000472263">
    <property type="component" value="Chromosome 18"/>
</dbReference>
<evidence type="ECO:0000313" key="9">
    <source>
        <dbReference type="Ensembl" id="ENSMMDP00005035559.1"/>
    </source>
</evidence>
<dbReference type="PANTHER" id="PTHR19433">
    <property type="entry name" value="T-CELL RECEPTOR ALPHA CHAIN V REGION-RELATED"/>
    <property type="match status" value="1"/>
</dbReference>
<dbReference type="GO" id="GO:0005886">
    <property type="term" value="C:plasma membrane"/>
    <property type="evidence" value="ECO:0007669"/>
    <property type="project" value="UniProtKB-SubCell"/>
</dbReference>
<dbReference type="Pfam" id="PF07686">
    <property type="entry name" value="V-set"/>
    <property type="match status" value="2"/>
</dbReference>
<dbReference type="CDD" id="cd00099">
    <property type="entry name" value="IgV"/>
    <property type="match status" value="1"/>
</dbReference>
<dbReference type="GO" id="GO:0009617">
    <property type="term" value="P:response to bacterium"/>
    <property type="evidence" value="ECO:0007669"/>
    <property type="project" value="TreeGrafter"/>
</dbReference>
<evidence type="ECO:0000256" key="6">
    <source>
        <dbReference type="ARBA" id="ARBA00023157"/>
    </source>
</evidence>
<dbReference type="InterPro" id="IPR036179">
    <property type="entry name" value="Ig-like_dom_sf"/>
</dbReference>
<evidence type="ECO:0000256" key="2">
    <source>
        <dbReference type="ARBA" id="ARBA00022475"/>
    </source>
</evidence>
<keyword evidence="10" id="KW-1185">Reference proteome</keyword>
<organism evidence="9 10">
    <name type="scientific">Myripristis murdjan</name>
    <name type="common">pinecone soldierfish</name>
    <dbReference type="NCBI Taxonomy" id="586833"/>
    <lineage>
        <taxon>Eukaryota</taxon>
        <taxon>Metazoa</taxon>
        <taxon>Chordata</taxon>
        <taxon>Craniata</taxon>
        <taxon>Vertebrata</taxon>
        <taxon>Euteleostomi</taxon>
        <taxon>Actinopterygii</taxon>
        <taxon>Neopterygii</taxon>
        <taxon>Teleostei</taxon>
        <taxon>Neoteleostei</taxon>
        <taxon>Acanthomorphata</taxon>
        <taxon>Holocentriformes</taxon>
        <taxon>Holocentridae</taxon>
        <taxon>Myripristis</taxon>
    </lineage>
</organism>
<evidence type="ECO:0000256" key="3">
    <source>
        <dbReference type="ARBA" id="ARBA00022729"/>
    </source>
</evidence>
<dbReference type="AlphaFoldDB" id="A0A667ZIB0"/>
<dbReference type="InterPro" id="IPR003599">
    <property type="entry name" value="Ig_sub"/>
</dbReference>
<dbReference type="InParanoid" id="A0A667ZIB0"/>
<keyword evidence="6" id="KW-1015">Disulfide bond</keyword>
<reference evidence="9" key="1">
    <citation type="submission" date="2019-06" db="EMBL/GenBank/DDBJ databases">
        <authorList>
            <consortium name="Wellcome Sanger Institute Data Sharing"/>
        </authorList>
    </citation>
    <scope>NUCLEOTIDE SEQUENCE [LARGE SCALE GENOMIC DNA]</scope>
</reference>